<feature type="disulfide bond" evidence="2">
    <location>
        <begin position="322"/>
        <end position="358"/>
    </location>
</feature>
<protein>
    <submittedName>
        <fullName evidence="7">Aspartic peptidase domain-containing protein</fullName>
    </submittedName>
</protein>
<feature type="chain" id="PRO_5035422799" evidence="5">
    <location>
        <begin position="25"/>
        <end position="551"/>
    </location>
</feature>
<dbReference type="InterPro" id="IPR001461">
    <property type="entry name" value="Aspartic_peptidase_A1"/>
</dbReference>
<keyword evidence="4" id="KW-1133">Transmembrane helix</keyword>
<evidence type="ECO:0000256" key="3">
    <source>
        <dbReference type="SAM" id="MobiDB-lite"/>
    </source>
</evidence>
<dbReference type="PRINTS" id="PR00792">
    <property type="entry name" value="PEPSIN"/>
</dbReference>
<dbReference type="Proteomes" id="UP000813824">
    <property type="component" value="Unassembled WGS sequence"/>
</dbReference>
<keyword evidence="2" id="KW-1015">Disulfide bond</keyword>
<name>A0A8K0XK52_9AGAR</name>
<sequence length="551" mass="59101">MFSFSSPLTLFSLPFLTAILAANALTIPIQPRAPRGASMTSPRSPSRYSFSTSMRMASVNISGDDPFGFQSVNGILYTGIIDVNGQQYTVQLDTGSSDLWLDTKEDAVPNAFDTGVVAEIRYVDESSARGHINLANVTWGEYQIPDQAFINAPGSNASSSDGTYNGLLGVGPPSLSVVEKRLNGTPYDGSSFLDNVFSVYPDEPNYITFLLSRDPHGITDGGVFTIGEVDQNHTAILNATILPVVEGQQWTTFMDGVLINNQVFYGASLNTANVEVPDGKVIVLLDTGTSLATAPPDYVDAMYKTLPEAEFVDSLNTYVFPCEARVNISLIFGEETYPIHPIDAAVFIGLNSKNRPLCMGGFSYLDDSDVDFILGDTFLRNVYSLYDFGSWARVGDTPPYMQILSITDLETANAEFDTLLAKQVDAFVQSHSKAAAATSTSVSAGTKGALPTDAASRLSAGDGDSDLVAEVSDLKRFTYIILGLAGAAVLLLVVLVFMIARLLKNGGAVKQGKGYKALSDPASAPGQLSDHQPYSEHKPYGGYQTPYSDMH</sequence>
<evidence type="ECO:0000313" key="7">
    <source>
        <dbReference type="EMBL" id="KAH8079070.1"/>
    </source>
</evidence>
<feature type="transmembrane region" description="Helical" evidence="4">
    <location>
        <begin position="477"/>
        <end position="503"/>
    </location>
</feature>
<organism evidence="7 8">
    <name type="scientific">Cristinia sonorae</name>
    <dbReference type="NCBI Taxonomy" id="1940300"/>
    <lineage>
        <taxon>Eukaryota</taxon>
        <taxon>Fungi</taxon>
        <taxon>Dikarya</taxon>
        <taxon>Basidiomycota</taxon>
        <taxon>Agaricomycotina</taxon>
        <taxon>Agaricomycetes</taxon>
        <taxon>Agaricomycetidae</taxon>
        <taxon>Agaricales</taxon>
        <taxon>Pleurotineae</taxon>
        <taxon>Stephanosporaceae</taxon>
        <taxon>Cristinia</taxon>
    </lineage>
</organism>
<dbReference type="SUPFAM" id="SSF50630">
    <property type="entry name" value="Acid proteases"/>
    <property type="match status" value="1"/>
</dbReference>
<dbReference type="GO" id="GO:0006508">
    <property type="term" value="P:proteolysis"/>
    <property type="evidence" value="ECO:0007669"/>
    <property type="project" value="InterPro"/>
</dbReference>
<evidence type="ECO:0000259" key="6">
    <source>
        <dbReference type="PROSITE" id="PS51767"/>
    </source>
</evidence>
<gene>
    <name evidence="7" type="ORF">BXZ70DRAFT_1012657</name>
</gene>
<dbReference type="PANTHER" id="PTHR47966">
    <property type="entry name" value="BETA-SITE APP-CLEAVING ENZYME, ISOFORM A-RELATED"/>
    <property type="match status" value="1"/>
</dbReference>
<comment type="similarity">
    <text evidence="1">Belongs to the peptidase A1 family.</text>
</comment>
<feature type="domain" description="Peptidase A1" evidence="6">
    <location>
        <begin position="77"/>
        <end position="397"/>
    </location>
</feature>
<keyword evidence="4" id="KW-0472">Membrane</keyword>
<evidence type="ECO:0000313" key="8">
    <source>
        <dbReference type="Proteomes" id="UP000813824"/>
    </source>
</evidence>
<dbReference type="InterPro" id="IPR033121">
    <property type="entry name" value="PEPTIDASE_A1"/>
</dbReference>
<dbReference type="PROSITE" id="PS51767">
    <property type="entry name" value="PEPTIDASE_A1"/>
    <property type="match status" value="1"/>
</dbReference>
<keyword evidence="4" id="KW-0812">Transmembrane</keyword>
<comment type="caution">
    <text evidence="7">The sequence shown here is derived from an EMBL/GenBank/DDBJ whole genome shotgun (WGS) entry which is preliminary data.</text>
</comment>
<evidence type="ECO:0000256" key="2">
    <source>
        <dbReference type="PIRSR" id="PIRSR601461-2"/>
    </source>
</evidence>
<keyword evidence="8" id="KW-1185">Reference proteome</keyword>
<evidence type="ECO:0000256" key="1">
    <source>
        <dbReference type="ARBA" id="ARBA00007447"/>
    </source>
</evidence>
<keyword evidence="5" id="KW-0732">Signal</keyword>
<reference evidence="7" key="1">
    <citation type="journal article" date="2021" name="New Phytol.">
        <title>Evolutionary innovations through gain and loss of genes in the ectomycorrhizal Boletales.</title>
        <authorList>
            <person name="Wu G."/>
            <person name="Miyauchi S."/>
            <person name="Morin E."/>
            <person name="Kuo A."/>
            <person name="Drula E."/>
            <person name="Varga T."/>
            <person name="Kohler A."/>
            <person name="Feng B."/>
            <person name="Cao Y."/>
            <person name="Lipzen A."/>
            <person name="Daum C."/>
            <person name="Hundley H."/>
            <person name="Pangilinan J."/>
            <person name="Johnson J."/>
            <person name="Barry K."/>
            <person name="LaButti K."/>
            <person name="Ng V."/>
            <person name="Ahrendt S."/>
            <person name="Min B."/>
            <person name="Choi I.G."/>
            <person name="Park H."/>
            <person name="Plett J.M."/>
            <person name="Magnuson J."/>
            <person name="Spatafora J.W."/>
            <person name="Nagy L.G."/>
            <person name="Henrissat B."/>
            <person name="Grigoriev I.V."/>
            <person name="Yang Z.L."/>
            <person name="Xu J."/>
            <person name="Martin F.M."/>
        </authorList>
    </citation>
    <scope>NUCLEOTIDE SEQUENCE</scope>
    <source>
        <strain evidence="7">KKN 215</strain>
    </source>
</reference>
<evidence type="ECO:0000256" key="5">
    <source>
        <dbReference type="SAM" id="SignalP"/>
    </source>
</evidence>
<dbReference type="GO" id="GO:0004190">
    <property type="term" value="F:aspartic-type endopeptidase activity"/>
    <property type="evidence" value="ECO:0007669"/>
    <property type="project" value="InterPro"/>
</dbReference>
<feature type="signal peptide" evidence="5">
    <location>
        <begin position="1"/>
        <end position="24"/>
    </location>
</feature>
<dbReference type="PANTHER" id="PTHR47966:SF57">
    <property type="entry name" value="PEPTIDASE A1 DOMAIN-CONTAINING PROTEIN"/>
    <property type="match status" value="1"/>
</dbReference>
<feature type="region of interest" description="Disordered" evidence="3">
    <location>
        <begin position="520"/>
        <end position="551"/>
    </location>
</feature>
<dbReference type="OrthoDB" id="771136at2759"/>
<proteinExistence type="inferred from homology"/>
<accession>A0A8K0XK52</accession>
<dbReference type="AlphaFoldDB" id="A0A8K0XK52"/>
<evidence type="ECO:0000256" key="4">
    <source>
        <dbReference type="SAM" id="Phobius"/>
    </source>
</evidence>
<dbReference type="EMBL" id="JAEVFJ010000057">
    <property type="protein sequence ID" value="KAH8079070.1"/>
    <property type="molecule type" value="Genomic_DNA"/>
</dbReference>
<dbReference type="Pfam" id="PF00026">
    <property type="entry name" value="Asp"/>
    <property type="match status" value="1"/>
</dbReference>
<dbReference type="InterPro" id="IPR021109">
    <property type="entry name" value="Peptidase_aspartic_dom_sf"/>
</dbReference>
<dbReference type="CDD" id="cd05471">
    <property type="entry name" value="pepsin_like"/>
    <property type="match status" value="1"/>
</dbReference>
<dbReference type="InterPro" id="IPR034164">
    <property type="entry name" value="Pepsin-like_dom"/>
</dbReference>
<dbReference type="Gene3D" id="2.40.70.10">
    <property type="entry name" value="Acid Proteases"/>
    <property type="match status" value="2"/>
</dbReference>